<proteinExistence type="inferred from homology"/>
<reference evidence="2" key="2">
    <citation type="submission" date="2013-05" db="EMBL/GenBank/DDBJ databases">
        <authorList>
            <person name="Carter J.-M."/>
            <person name="Baker S.C."/>
            <person name="Pink R."/>
            <person name="Carter D.R.F."/>
            <person name="Collins A."/>
            <person name="Tomlin J."/>
            <person name="Gibbs M."/>
            <person name="Breuker C.J."/>
        </authorList>
    </citation>
    <scope>NUCLEOTIDE SEQUENCE</scope>
    <source>
        <tissue evidence="2">Ovary</tissue>
    </source>
</reference>
<reference evidence="2" key="1">
    <citation type="journal article" date="2013" name="BMC Genomics">
        <title>Unscrambling butterfly oogenesis.</title>
        <authorList>
            <person name="Carter J.M."/>
            <person name="Baker S.C."/>
            <person name="Pink R."/>
            <person name="Carter D.R."/>
            <person name="Collins A."/>
            <person name="Tomlin J."/>
            <person name="Gibbs M."/>
            <person name="Breuker C.J."/>
        </authorList>
    </citation>
    <scope>NUCLEOTIDE SEQUENCE</scope>
    <source>
        <tissue evidence="2">Ovary</tissue>
    </source>
</reference>
<dbReference type="GO" id="GO:0032259">
    <property type="term" value="P:methylation"/>
    <property type="evidence" value="ECO:0007669"/>
    <property type="project" value="UniProtKB-KW"/>
</dbReference>
<dbReference type="Pfam" id="PF05063">
    <property type="entry name" value="MT-A70"/>
    <property type="match status" value="1"/>
</dbReference>
<keyword evidence="2" id="KW-0489">Methyltransferase</keyword>
<organism evidence="2">
    <name type="scientific">Pararge aegeria</name>
    <name type="common">speckled wood butterfly</name>
    <dbReference type="NCBI Taxonomy" id="116150"/>
    <lineage>
        <taxon>Eukaryota</taxon>
        <taxon>Metazoa</taxon>
        <taxon>Ecdysozoa</taxon>
        <taxon>Arthropoda</taxon>
        <taxon>Hexapoda</taxon>
        <taxon>Insecta</taxon>
        <taxon>Pterygota</taxon>
        <taxon>Neoptera</taxon>
        <taxon>Endopterygota</taxon>
        <taxon>Lepidoptera</taxon>
        <taxon>Glossata</taxon>
        <taxon>Ditrysia</taxon>
        <taxon>Papilionoidea</taxon>
        <taxon>Nymphalidae</taxon>
        <taxon>Satyrinae</taxon>
        <taxon>Satyrini</taxon>
        <taxon>Parargina</taxon>
        <taxon>Pararge</taxon>
    </lineage>
</organism>
<dbReference type="PROSITE" id="PS51143">
    <property type="entry name" value="MT_A70"/>
    <property type="match status" value="1"/>
</dbReference>
<sequence>MFCIKGGRSNLILNRKRTRDCEQLLEETLKIKQMHNELITKLPLEMKLRLSEKYDVLETSLVRELAQKHFESTIFDHQGLKGGNNSDTPLKCMIKEDNYLIPQNSRFFCGCVKEQCAKLKGDKFDILIADPPWWNKYIRRLKGANNKLSYSMMYNEDIASIPVKELLTENCLIAVWCTNSPSNINAVKNLIFPKWGVEYVTTWYWLKLNIDFTPLCEFANGCKKQPYERIVIGKVGNVCVPNDKLVASIPSALHSHKPPLLDLLKPCIDVEKPQILELFARYLLPNTTSVGYEPLKWQHVSLYEEVFDIT</sequence>
<keyword evidence="2" id="KW-0808">Transferase</keyword>
<accession>S4PMS2</accession>
<dbReference type="InterPro" id="IPR002052">
    <property type="entry name" value="DNA_methylase_N6_adenine_CS"/>
</dbReference>
<dbReference type="EMBL" id="GAIX01000026">
    <property type="protein sequence ID" value="JAA92534.1"/>
    <property type="molecule type" value="Transcribed_RNA"/>
</dbReference>
<dbReference type="InterPro" id="IPR029063">
    <property type="entry name" value="SAM-dependent_MTases_sf"/>
</dbReference>
<dbReference type="SUPFAM" id="SSF53335">
    <property type="entry name" value="S-adenosyl-L-methionine-dependent methyltransferases"/>
    <property type="match status" value="1"/>
</dbReference>
<dbReference type="PANTHER" id="PTHR12829">
    <property type="entry name" value="N6-ADENOSINE-METHYLTRANSFERASE"/>
    <property type="match status" value="1"/>
</dbReference>
<dbReference type="PANTHER" id="PTHR12829:SF4">
    <property type="entry name" value="N(6)-ADENINE-SPECIFIC METHYLTRANSFERASE METTL4"/>
    <property type="match status" value="1"/>
</dbReference>
<dbReference type="GO" id="GO:0005634">
    <property type="term" value="C:nucleus"/>
    <property type="evidence" value="ECO:0007669"/>
    <property type="project" value="TreeGrafter"/>
</dbReference>
<comment type="similarity">
    <text evidence="1">Belongs to the MT-A70-like family.</text>
</comment>
<dbReference type="InterPro" id="IPR007757">
    <property type="entry name" value="MT-A70-like"/>
</dbReference>
<dbReference type="GO" id="GO:0003676">
    <property type="term" value="F:nucleic acid binding"/>
    <property type="evidence" value="ECO:0007669"/>
    <property type="project" value="InterPro"/>
</dbReference>
<protein>
    <submittedName>
        <fullName evidence="2">Methyltransferase-like protein 4</fullName>
    </submittedName>
</protein>
<evidence type="ECO:0000313" key="2">
    <source>
        <dbReference type="EMBL" id="JAA92534.1"/>
    </source>
</evidence>
<dbReference type="AlphaFoldDB" id="S4PMS2"/>
<name>S4PMS2_9NEOP</name>
<dbReference type="GO" id="GO:0008168">
    <property type="term" value="F:methyltransferase activity"/>
    <property type="evidence" value="ECO:0007669"/>
    <property type="project" value="UniProtKB-KW"/>
</dbReference>
<evidence type="ECO:0000256" key="1">
    <source>
        <dbReference type="PROSITE-ProRule" id="PRU00489"/>
    </source>
</evidence>
<dbReference type="PROSITE" id="PS00092">
    <property type="entry name" value="N6_MTASE"/>
    <property type="match status" value="1"/>
</dbReference>